<keyword evidence="2" id="KW-0808">Transferase</keyword>
<keyword evidence="3" id="KW-1185">Reference proteome</keyword>
<keyword evidence="1" id="KW-0472">Membrane</keyword>
<accession>A0A0H4XJC9</accession>
<gene>
    <name evidence="2" type="ORF">A176_005289</name>
</gene>
<dbReference type="eggNOG" id="ENOG5032S4C">
    <property type="taxonomic scope" value="Bacteria"/>
</dbReference>
<name>A0A0H4XJC9_9BACT</name>
<dbReference type="STRING" id="1297742.A176_005289"/>
<feature type="transmembrane region" description="Helical" evidence="1">
    <location>
        <begin position="73"/>
        <end position="92"/>
    </location>
</feature>
<organism evidence="2 3">
    <name type="scientific">Pseudomyxococcus hansupus</name>
    <dbReference type="NCBI Taxonomy" id="1297742"/>
    <lineage>
        <taxon>Bacteria</taxon>
        <taxon>Pseudomonadati</taxon>
        <taxon>Myxococcota</taxon>
        <taxon>Myxococcia</taxon>
        <taxon>Myxococcales</taxon>
        <taxon>Cystobacterineae</taxon>
        <taxon>Myxococcaceae</taxon>
        <taxon>Pseudomyxococcus</taxon>
    </lineage>
</organism>
<feature type="transmembrane region" description="Helical" evidence="1">
    <location>
        <begin position="49"/>
        <end position="66"/>
    </location>
</feature>
<protein>
    <submittedName>
        <fullName evidence="2">Phosphopantetheine adenylyltransferase</fullName>
    </submittedName>
</protein>
<evidence type="ECO:0000313" key="2">
    <source>
        <dbReference type="EMBL" id="AKQ68377.1"/>
    </source>
</evidence>
<evidence type="ECO:0000313" key="3">
    <source>
        <dbReference type="Proteomes" id="UP000009026"/>
    </source>
</evidence>
<sequence length="126" mass="13290">MRFIVPTALVLVGVIHLLPLTGVLGRGHLESLYGTDISDPNLLLLMRHRAVLFGLLGAFLVCAAFTPTLHTAALILASGSVVSFLGLAQSLGAHTPQVRRVATVDLVALALLVAAAVAHMWARRSH</sequence>
<dbReference type="Proteomes" id="UP000009026">
    <property type="component" value="Chromosome"/>
</dbReference>
<dbReference type="EMBL" id="CP012109">
    <property type="protein sequence ID" value="AKQ68377.1"/>
    <property type="molecule type" value="Genomic_DNA"/>
</dbReference>
<dbReference type="PATRIC" id="fig|1297742.4.peg.5372"/>
<dbReference type="AlphaFoldDB" id="A0A0H4XJC9"/>
<dbReference type="OrthoDB" id="1495227at2"/>
<evidence type="ECO:0000256" key="1">
    <source>
        <dbReference type="SAM" id="Phobius"/>
    </source>
</evidence>
<dbReference type="GO" id="GO:0016779">
    <property type="term" value="F:nucleotidyltransferase activity"/>
    <property type="evidence" value="ECO:0007669"/>
    <property type="project" value="UniProtKB-KW"/>
</dbReference>
<keyword evidence="2" id="KW-0548">Nucleotidyltransferase</keyword>
<dbReference type="KEGG" id="mym:A176_005289"/>
<proteinExistence type="predicted"/>
<reference evidence="2 3" key="1">
    <citation type="journal article" date="2016" name="PLoS ONE">
        <title>Complete Genome Sequence and Comparative Genomics of a Novel Myxobacterium Myxococcus hansupus.</title>
        <authorList>
            <person name="Sharma G."/>
            <person name="Narwani T."/>
            <person name="Subramanian S."/>
        </authorList>
    </citation>
    <scope>NUCLEOTIDE SEQUENCE [LARGE SCALE GENOMIC DNA]</scope>
    <source>
        <strain evidence="3">mixupus</strain>
    </source>
</reference>
<dbReference type="RefSeq" id="WP_002639243.1">
    <property type="nucleotide sequence ID" value="NZ_CP012109.1"/>
</dbReference>
<keyword evidence="1" id="KW-0812">Transmembrane</keyword>
<feature type="transmembrane region" description="Helical" evidence="1">
    <location>
        <begin position="104"/>
        <end position="122"/>
    </location>
</feature>
<keyword evidence="1" id="KW-1133">Transmembrane helix</keyword>